<evidence type="ECO:0000256" key="1">
    <source>
        <dbReference type="SAM" id="SignalP"/>
    </source>
</evidence>
<dbReference type="EMBL" id="QZWG01000006">
    <property type="protein sequence ID" value="RZC08585.1"/>
    <property type="molecule type" value="Genomic_DNA"/>
</dbReference>
<evidence type="ECO:0000313" key="2">
    <source>
        <dbReference type="EMBL" id="RZC08585.1"/>
    </source>
</evidence>
<keyword evidence="1" id="KW-0732">Signal</keyword>
<dbReference type="InterPro" id="IPR005024">
    <property type="entry name" value="Snf7_fam"/>
</dbReference>
<proteinExistence type="predicted"/>
<dbReference type="Gene3D" id="6.10.140.1230">
    <property type="match status" value="1"/>
</dbReference>
<evidence type="ECO:0000313" key="3">
    <source>
        <dbReference type="Proteomes" id="UP000289340"/>
    </source>
</evidence>
<gene>
    <name evidence="2" type="ORF">D0Y65_015333</name>
</gene>
<accession>A0A445KCN9</accession>
<dbReference type="Proteomes" id="UP000289340">
    <property type="component" value="Chromosome 6"/>
</dbReference>
<dbReference type="Pfam" id="PF03357">
    <property type="entry name" value="Snf7"/>
    <property type="match status" value="1"/>
</dbReference>
<feature type="chain" id="PRO_5019383070" evidence="1">
    <location>
        <begin position="26"/>
        <end position="283"/>
    </location>
</feature>
<dbReference type="AlphaFoldDB" id="A0A445KCN9"/>
<organism evidence="2 3">
    <name type="scientific">Glycine soja</name>
    <name type="common">Wild soybean</name>
    <dbReference type="NCBI Taxonomy" id="3848"/>
    <lineage>
        <taxon>Eukaryota</taxon>
        <taxon>Viridiplantae</taxon>
        <taxon>Streptophyta</taxon>
        <taxon>Embryophyta</taxon>
        <taxon>Tracheophyta</taxon>
        <taxon>Spermatophyta</taxon>
        <taxon>Magnoliopsida</taxon>
        <taxon>eudicotyledons</taxon>
        <taxon>Gunneridae</taxon>
        <taxon>Pentapetalae</taxon>
        <taxon>rosids</taxon>
        <taxon>fabids</taxon>
        <taxon>Fabales</taxon>
        <taxon>Fabaceae</taxon>
        <taxon>Papilionoideae</taxon>
        <taxon>50 kb inversion clade</taxon>
        <taxon>NPAAA clade</taxon>
        <taxon>indigoferoid/millettioid clade</taxon>
        <taxon>Phaseoleae</taxon>
        <taxon>Glycine</taxon>
        <taxon>Glycine subgen. Soja</taxon>
    </lineage>
</organism>
<protein>
    <submittedName>
        <fullName evidence="2">Vacuolar protein sorting-associated protein 24-like 1</fullName>
    </submittedName>
</protein>
<dbReference type="PANTHER" id="PTHR10476">
    <property type="entry name" value="CHARGED MULTIVESICULAR BODY PROTEIN"/>
    <property type="match status" value="1"/>
</dbReference>
<keyword evidence="3" id="KW-1185">Reference proteome</keyword>
<dbReference type="GO" id="GO:0007034">
    <property type="term" value="P:vacuolar transport"/>
    <property type="evidence" value="ECO:0007669"/>
    <property type="project" value="InterPro"/>
</dbReference>
<sequence>MGCTSLARGTSSWAALLLQELPLLCEHNLRVLPQTKHPCGHTIGTRFCLPFFFKYRLVCDFGYCAVHFLVFCIVAKKFPVAYPTAVSFQRVFWAPPLSHCSFSSEKLFGRLFCHCPFPAYISVTYLASLSLYDDFISSLNNWVSTLHLKLPNLAIARTVGHLSKSAEVMKLVNNLMKAPEMAVTMQEFSKEMTKAGVIEEIVNDAVDSALDSEDIEDEIEEEVDKVLTAIAGETAAQLPEAVRKERVKLPAQSVGAEEDAIAEGVDDEEEMEEIRARLAKVRS</sequence>
<name>A0A445KCN9_GLYSO</name>
<feature type="signal peptide" evidence="1">
    <location>
        <begin position="1"/>
        <end position="25"/>
    </location>
</feature>
<reference evidence="2 3" key="1">
    <citation type="submission" date="2018-09" db="EMBL/GenBank/DDBJ databases">
        <title>A high-quality reference genome of wild soybean provides a powerful tool to mine soybean genomes.</title>
        <authorList>
            <person name="Xie M."/>
            <person name="Chung C.Y.L."/>
            <person name="Li M.-W."/>
            <person name="Wong F.-L."/>
            <person name="Chan T.-F."/>
            <person name="Lam H.-M."/>
        </authorList>
    </citation>
    <scope>NUCLEOTIDE SEQUENCE [LARGE SCALE GENOMIC DNA]</scope>
    <source>
        <strain evidence="3">cv. W05</strain>
        <tissue evidence="2">Hypocotyl of etiolated seedlings</tissue>
    </source>
</reference>
<comment type="caution">
    <text evidence="2">The sequence shown here is derived from an EMBL/GenBank/DDBJ whole genome shotgun (WGS) entry which is preliminary data.</text>
</comment>